<evidence type="ECO:0000256" key="2">
    <source>
        <dbReference type="ARBA" id="ARBA00022737"/>
    </source>
</evidence>
<dbReference type="SUPFAM" id="SSF140996">
    <property type="entry name" value="Hermes dimerisation domain"/>
    <property type="match status" value="1"/>
</dbReference>
<feature type="domain" description="Myb-like" evidence="8">
    <location>
        <begin position="51"/>
        <end position="97"/>
    </location>
</feature>
<evidence type="ECO:0000259" key="9">
    <source>
        <dbReference type="PROSITE" id="PS51294"/>
    </source>
</evidence>
<feature type="domain" description="HTH myb-type" evidence="9">
    <location>
        <begin position="154"/>
        <end position="204"/>
    </location>
</feature>
<proteinExistence type="predicted"/>
<evidence type="ECO:0000256" key="3">
    <source>
        <dbReference type="ARBA" id="ARBA00023015"/>
    </source>
</evidence>
<keyword evidence="5" id="KW-0804">Transcription</keyword>
<dbReference type="InterPro" id="IPR017930">
    <property type="entry name" value="Myb_dom"/>
</dbReference>
<dbReference type="PANTHER" id="PTHR45614:SF30">
    <property type="entry name" value="MYB-RELATED PROTEIN B"/>
    <property type="match status" value="1"/>
</dbReference>
<evidence type="ECO:0000259" key="8">
    <source>
        <dbReference type="PROSITE" id="PS50090"/>
    </source>
</evidence>
<dbReference type="GO" id="GO:0000978">
    <property type="term" value="F:RNA polymerase II cis-regulatory region sequence-specific DNA binding"/>
    <property type="evidence" value="ECO:0007669"/>
    <property type="project" value="TreeGrafter"/>
</dbReference>
<evidence type="ECO:0000313" key="10">
    <source>
        <dbReference type="EMBL" id="GLD45830.1"/>
    </source>
</evidence>
<evidence type="ECO:0000256" key="1">
    <source>
        <dbReference type="ARBA" id="ARBA00004123"/>
    </source>
</evidence>
<feature type="region of interest" description="Disordered" evidence="7">
    <location>
        <begin position="740"/>
        <end position="790"/>
    </location>
</feature>
<comment type="caution">
    <text evidence="10">The sequence shown here is derived from an EMBL/GenBank/DDBJ whole genome shotgun (WGS) entry which is preliminary data.</text>
</comment>
<dbReference type="AlphaFoldDB" id="A0AAD3M1W9"/>
<dbReference type="GO" id="GO:0000981">
    <property type="term" value="F:DNA-binding transcription factor activity, RNA polymerase II-specific"/>
    <property type="evidence" value="ECO:0007669"/>
    <property type="project" value="TreeGrafter"/>
</dbReference>
<feature type="compositionally biased region" description="Basic and acidic residues" evidence="7">
    <location>
        <begin position="751"/>
        <end position="771"/>
    </location>
</feature>
<keyword evidence="2" id="KW-0677">Repeat</keyword>
<accession>A0AAD3M1W9</accession>
<dbReference type="SMART" id="SM00717">
    <property type="entry name" value="SANT"/>
    <property type="match status" value="3"/>
</dbReference>
<dbReference type="Pfam" id="PF13921">
    <property type="entry name" value="Myb_DNA-bind_6"/>
    <property type="match status" value="1"/>
</dbReference>
<gene>
    <name evidence="10" type="ORF">AKAME5_000028500</name>
</gene>
<dbReference type="Proteomes" id="UP001279410">
    <property type="component" value="Unassembled WGS sequence"/>
</dbReference>
<keyword evidence="11" id="KW-1185">Reference proteome</keyword>
<dbReference type="PROSITE" id="PS51294">
    <property type="entry name" value="HTH_MYB"/>
    <property type="match status" value="3"/>
</dbReference>
<dbReference type="FunFam" id="1.10.10.60:FF:000016">
    <property type="entry name" value="Transcriptional activator Myb isoform A"/>
    <property type="match status" value="1"/>
</dbReference>
<sequence>MSCGELEKLDPAVFQKQLHNLKFSMEEEGDSNLCIDTDSDTAEKKDGTKCKVKWTQEEDENLKILISNFGKKDWKTIASFLPGRTELQCMHRWIKHLDPDLVKGYWSKEEDEKIIELVGIYGTKHWTLIARHLKGRVGKQCRERWHNHLDPLVKKSSWTNEEDLIIYKAHSILGNRWAEIAKLLPGRTDNSVKNHWNATIKRKAELGLYKDEADSISLDIQQFVEGEVDFKCDVVLDAEPVIPLVVRPEKNKKQKEYQKAKQKTPIPPPQTLASKREFSSPSPSLPPSSSSSPSSSSGAPPAAAPVDQKKFADAALRMIAEDMLPLSFVEGTGFRSFMSTINPEYNKLSQRAIGLQLYDDVERTIKPQLIRDLKACLARTKDGERAIHATFDLWAGDQSRTVEEPIVVVQLHFVSDSWQIRRPIVAFRHLSHKNLNTAVARELEGVLLSYGIFPRSIGYVLVNHAKETLAGNNLFCDYKIMCSSNRGEPDGDEMVSFLSDQMPETESPFSELQIGTRTICVAKTLQLVIKEALKNSRVVENLLSQVHNVVAFFRGSAYWSEVLLKECNVSLCLSSSNCRWNSMMLSLRRMVQESAWSSIMTLLAQARIEANDTASVPPLVMVKRDQVIDILSLLEPFEEALQVLQGNGVTISFIIPSLIGLDKTLESRVTNYTHFNKALRTGLHTYFQSLIHQKDMILAAVLDPRIKMQPFSDAKLEDQTGFLTPPSKYEARTIVEAALESTKASESPSVEAEKDQTNKEVKKEQDGKEESQADTLMEASGASSDENCDGISGNDLKRKSIFNFLQPPAKSMKMSELDVYLSEPLWESSSSVPYWRSATRFPELQGIARKLLAIPATTGGFDRLCPMAACIVRAKRNRLPPHTTERLLLYKNSLKTKTVKKHSGVTKH</sequence>
<dbReference type="PROSITE" id="PS50090">
    <property type="entry name" value="MYB_LIKE"/>
    <property type="match status" value="3"/>
</dbReference>
<dbReference type="EMBL" id="BRZM01000001">
    <property type="protein sequence ID" value="GLD45830.1"/>
    <property type="molecule type" value="Genomic_DNA"/>
</dbReference>
<evidence type="ECO:0000256" key="7">
    <source>
        <dbReference type="SAM" id="MobiDB-lite"/>
    </source>
</evidence>
<evidence type="ECO:0000256" key="6">
    <source>
        <dbReference type="ARBA" id="ARBA00023242"/>
    </source>
</evidence>
<keyword evidence="3" id="KW-0805">Transcription regulation</keyword>
<keyword evidence="4" id="KW-0238">DNA-binding</keyword>
<dbReference type="SUPFAM" id="SSF46689">
    <property type="entry name" value="Homeodomain-like"/>
    <property type="match status" value="2"/>
</dbReference>
<name>A0AAD3M1W9_LATJO</name>
<dbReference type="InterPro" id="IPR050560">
    <property type="entry name" value="MYB_TF"/>
</dbReference>
<dbReference type="InterPro" id="IPR009057">
    <property type="entry name" value="Homeodomain-like_sf"/>
</dbReference>
<dbReference type="GO" id="GO:0005634">
    <property type="term" value="C:nucleus"/>
    <property type="evidence" value="ECO:0007669"/>
    <property type="project" value="UniProtKB-SubCell"/>
</dbReference>
<organism evidence="10 11">
    <name type="scientific">Lates japonicus</name>
    <name type="common">Japanese lates</name>
    <dbReference type="NCBI Taxonomy" id="270547"/>
    <lineage>
        <taxon>Eukaryota</taxon>
        <taxon>Metazoa</taxon>
        <taxon>Chordata</taxon>
        <taxon>Craniata</taxon>
        <taxon>Vertebrata</taxon>
        <taxon>Euteleostomi</taxon>
        <taxon>Actinopterygii</taxon>
        <taxon>Neopterygii</taxon>
        <taxon>Teleostei</taxon>
        <taxon>Neoteleostei</taxon>
        <taxon>Acanthomorphata</taxon>
        <taxon>Carangaria</taxon>
        <taxon>Carangaria incertae sedis</taxon>
        <taxon>Centropomidae</taxon>
        <taxon>Lates</taxon>
    </lineage>
</organism>
<dbReference type="InterPro" id="IPR001005">
    <property type="entry name" value="SANT/Myb"/>
</dbReference>
<feature type="region of interest" description="Disordered" evidence="7">
    <location>
        <begin position="250"/>
        <end position="306"/>
    </location>
</feature>
<dbReference type="PANTHER" id="PTHR45614">
    <property type="entry name" value="MYB PROTEIN-RELATED"/>
    <property type="match status" value="1"/>
</dbReference>
<protein>
    <submittedName>
        <fullName evidence="10">Uncharacterized protein</fullName>
    </submittedName>
</protein>
<evidence type="ECO:0000313" key="11">
    <source>
        <dbReference type="Proteomes" id="UP001279410"/>
    </source>
</evidence>
<evidence type="ECO:0000256" key="4">
    <source>
        <dbReference type="ARBA" id="ARBA00023125"/>
    </source>
</evidence>
<dbReference type="Gene3D" id="1.10.10.60">
    <property type="entry name" value="Homeodomain-like"/>
    <property type="match status" value="3"/>
</dbReference>
<dbReference type="Pfam" id="PF00249">
    <property type="entry name" value="Myb_DNA-binding"/>
    <property type="match status" value="1"/>
</dbReference>
<feature type="compositionally biased region" description="Basic and acidic residues" evidence="7">
    <location>
        <begin position="250"/>
        <end position="259"/>
    </location>
</feature>
<feature type="domain" description="HTH myb-type" evidence="9">
    <location>
        <begin position="51"/>
        <end position="97"/>
    </location>
</feature>
<comment type="subcellular location">
    <subcellularLocation>
        <location evidence="1">Nucleus</location>
    </subcellularLocation>
</comment>
<evidence type="ECO:0000256" key="5">
    <source>
        <dbReference type="ARBA" id="ARBA00023163"/>
    </source>
</evidence>
<dbReference type="CDD" id="cd00167">
    <property type="entry name" value="SANT"/>
    <property type="match status" value="3"/>
</dbReference>
<dbReference type="SUPFAM" id="SSF53098">
    <property type="entry name" value="Ribonuclease H-like"/>
    <property type="match status" value="1"/>
</dbReference>
<feature type="domain" description="HTH myb-type" evidence="9">
    <location>
        <begin position="98"/>
        <end position="153"/>
    </location>
</feature>
<feature type="domain" description="Myb-like" evidence="8">
    <location>
        <begin position="150"/>
        <end position="200"/>
    </location>
</feature>
<dbReference type="InterPro" id="IPR012337">
    <property type="entry name" value="RNaseH-like_sf"/>
</dbReference>
<dbReference type="GO" id="GO:0046983">
    <property type="term" value="F:protein dimerization activity"/>
    <property type="evidence" value="ECO:0007669"/>
    <property type="project" value="InterPro"/>
</dbReference>
<dbReference type="Pfam" id="PF05699">
    <property type="entry name" value="Dimer_Tnp_hAT"/>
    <property type="match status" value="1"/>
</dbReference>
<dbReference type="FunFam" id="1.10.10.60:FF:000010">
    <property type="entry name" value="Transcriptional activator Myb isoform A"/>
    <property type="match status" value="1"/>
</dbReference>
<keyword evidence="6" id="KW-0539">Nucleus</keyword>
<feature type="compositionally biased region" description="Low complexity" evidence="7">
    <location>
        <begin position="279"/>
        <end position="305"/>
    </location>
</feature>
<dbReference type="InterPro" id="IPR008906">
    <property type="entry name" value="HATC_C_dom"/>
</dbReference>
<feature type="domain" description="Myb-like" evidence="8">
    <location>
        <begin position="98"/>
        <end position="149"/>
    </location>
</feature>
<reference evidence="10" key="1">
    <citation type="submission" date="2022-08" db="EMBL/GenBank/DDBJ databases">
        <title>Genome sequencing of akame (Lates japonicus).</title>
        <authorList>
            <person name="Hashiguchi Y."/>
            <person name="Takahashi H."/>
        </authorList>
    </citation>
    <scope>NUCLEOTIDE SEQUENCE</scope>
    <source>
        <strain evidence="10">Kochi</strain>
    </source>
</reference>